<dbReference type="AlphaFoldDB" id="A0A166D4R1"/>
<accession>A0A166D4R1</accession>
<keyword evidence="2" id="KW-1185">Reference proteome</keyword>
<dbReference type="Proteomes" id="UP000076798">
    <property type="component" value="Unassembled WGS sequence"/>
</dbReference>
<evidence type="ECO:0008006" key="3">
    <source>
        <dbReference type="Google" id="ProtNLM"/>
    </source>
</evidence>
<gene>
    <name evidence="1" type="ORF">SISSUDRAFT_1062252</name>
</gene>
<proteinExistence type="predicted"/>
<organism evidence="1 2">
    <name type="scientific">Sistotremastrum suecicum HHB10207 ss-3</name>
    <dbReference type="NCBI Taxonomy" id="1314776"/>
    <lineage>
        <taxon>Eukaryota</taxon>
        <taxon>Fungi</taxon>
        <taxon>Dikarya</taxon>
        <taxon>Basidiomycota</taxon>
        <taxon>Agaricomycotina</taxon>
        <taxon>Agaricomycetes</taxon>
        <taxon>Sistotremastrales</taxon>
        <taxon>Sistotremastraceae</taxon>
        <taxon>Sistotremastrum</taxon>
    </lineage>
</organism>
<evidence type="ECO:0000313" key="1">
    <source>
        <dbReference type="EMBL" id="KZT38134.1"/>
    </source>
</evidence>
<reference evidence="1 2" key="1">
    <citation type="journal article" date="2016" name="Mol. Biol. Evol.">
        <title>Comparative Genomics of Early-Diverging Mushroom-Forming Fungi Provides Insights into the Origins of Lignocellulose Decay Capabilities.</title>
        <authorList>
            <person name="Nagy L.G."/>
            <person name="Riley R."/>
            <person name="Tritt A."/>
            <person name="Adam C."/>
            <person name="Daum C."/>
            <person name="Floudas D."/>
            <person name="Sun H."/>
            <person name="Yadav J.S."/>
            <person name="Pangilinan J."/>
            <person name="Larsson K.H."/>
            <person name="Matsuura K."/>
            <person name="Barry K."/>
            <person name="Labutti K."/>
            <person name="Kuo R."/>
            <person name="Ohm R.A."/>
            <person name="Bhattacharya S.S."/>
            <person name="Shirouzu T."/>
            <person name="Yoshinaga Y."/>
            <person name="Martin F.M."/>
            <person name="Grigoriev I.V."/>
            <person name="Hibbett D.S."/>
        </authorList>
    </citation>
    <scope>NUCLEOTIDE SEQUENCE [LARGE SCALE GENOMIC DNA]</scope>
    <source>
        <strain evidence="1 2">HHB10207 ss-3</strain>
    </source>
</reference>
<sequence>MVDSEASSKPSLLPELYKPIAESLAGSYELYSRFPDPELKALCALAQTCRAFQYEAERIIFRDLLFIHHESCPPELMDALQTRKSEYVESITIIPTTIDIQKRLARMQRRGQPLAQHHISYTELPFDRMKRLRSIEISETFFHTKGWSIDRTLFQILHDKLSENTLHTFSSSLVLKPDELQFLLRQSNLIDLRLPYIPDHLTLVPSPTFVPRLEKLTIMRGGIGDALEILRTRPIKSLVFDCFPGKYRNTIPPNTLETLRLTYPGISHDKTIQFLESRTRDCADIQILSFRLSLVLDSHSTIKRNILSPLLQTVGNFERLQALHIHLDDCYISQQSITEFFIDRTSSDINLPPRLQTVLLVCEAKEINWSVEIWREEGTDVFRDIEGTERWNVRKTVDQDEWMGRWKNW</sequence>
<evidence type="ECO:0000313" key="2">
    <source>
        <dbReference type="Proteomes" id="UP000076798"/>
    </source>
</evidence>
<protein>
    <recommendedName>
        <fullName evidence="3">F-box domain-containing protein</fullName>
    </recommendedName>
</protein>
<name>A0A166D4R1_9AGAM</name>
<dbReference type="OrthoDB" id="3188866at2759"/>
<dbReference type="EMBL" id="KV428069">
    <property type="protein sequence ID" value="KZT38134.1"/>
    <property type="molecule type" value="Genomic_DNA"/>
</dbReference>